<evidence type="ECO:0000313" key="3">
    <source>
        <dbReference type="EMBL" id="CAB1442413.1"/>
    </source>
</evidence>
<accession>A0A9N7YS41</accession>
<feature type="signal peptide" evidence="2">
    <location>
        <begin position="1"/>
        <end position="15"/>
    </location>
</feature>
<protein>
    <submittedName>
        <fullName evidence="3">Uncharacterized protein</fullName>
    </submittedName>
</protein>
<dbReference type="AlphaFoldDB" id="A0A9N7YS41"/>
<feature type="chain" id="PRO_5040473183" evidence="2">
    <location>
        <begin position="16"/>
        <end position="151"/>
    </location>
</feature>
<dbReference type="Proteomes" id="UP001153269">
    <property type="component" value="Unassembled WGS sequence"/>
</dbReference>
<dbReference type="EMBL" id="CADEAL010002846">
    <property type="protein sequence ID" value="CAB1442413.1"/>
    <property type="molecule type" value="Genomic_DNA"/>
</dbReference>
<evidence type="ECO:0000256" key="2">
    <source>
        <dbReference type="SAM" id="SignalP"/>
    </source>
</evidence>
<comment type="caution">
    <text evidence="3">The sequence shown here is derived from an EMBL/GenBank/DDBJ whole genome shotgun (WGS) entry which is preliminary data.</text>
</comment>
<gene>
    <name evidence="3" type="ORF">PLEPLA_LOCUS30083</name>
</gene>
<reference evidence="3" key="1">
    <citation type="submission" date="2020-03" db="EMBL/GenBank/DDBJ databases">
        <authorList>
            <person name="Weist P."/>
        </authorList>
    </citation>
    <scope>NUCLEOTIDE SEQUENCE</scope>
</reference>
<evidence type="ECO:0000313" key="4">
    <source>
        <dbReference type="Proteomes" id="UP001153269"/>
    </source>
</evidence>
<keyword evidence="2" id="KW-0732">Signal</keyword>
<organism evidence="3 4">
    <name type="scientific">Pleuronectes platessa</name>
    <name type="common">European plaice</name>
    <dbReference type="NCBI Taxonomy" id="8262"/>
    <lineage>
        <taxon>Eukaryota</taxon>
        <taxon>Metazoa</taxon>
        <taxon>Chordata</taxon>
        <taxon>Craniata</taxon>
        <taxon>Vertebrata</taxon>
        <taxon>Euteleostomi</taxon>
        <taxon>Actinopterygii</taxon>
        <taxon>Neopterygii</taxon>
        <taxon>Teleostei</taxon>
        <taxon>Neoteleostei</taxon>
        <taxon>Acanthomorphata</taxon>
        <taxon>Carangaria</taxon>
        <taxon>Pleuronectiformes</taxon>
        <taxon>Pleuronectoidei</taxon>
        <taxon>Pleuronectidae</taxon>
        <taxon>Pleuronectes</taxon>
    </lineage>
</organism>
<feature type="compositionally biased region" description="Basic and acidic residues" evidence="1">
    <location>
        <begin position="87"/>
        <end position="108"/>
    </location>
</feature>
<keyword evidence="4" id="KW-1185">Reference proteome</keyword>
<evidence type="ECO:0000256" key="1">
    <source>
        <dbReference type="SAM" id="MobiDB-lite"/>
    </source>
</evidence>
<proteinExistence type="predicted"/>
<feature type="region of interest" description="Disordered" evidence="1">
    <location>
        <begin position="85"/>
        <end position="108"/>
    </location>
</feature>
<sequence length="151" mass="16608">MAALVSSIVFWSCPSFPFLELCTSSKHCESSFEATKLDKSCRSWPVEGFSWEQRFGARAQCIVGVQMSHGCAGAVIETENSALNVSPDEKQKSLEDEDEAALRQKDPSNKMTHWPLSLQSIIQMFSSEDLQWERCGSIVITVASSAGDSPP</sequence>
<name>A0A9N7YS41_PLEPL</name>